<accession>A0A9W6UED1</accession>
<feature type="compositionally biased region" description="Low complexity" evidence="1">
    <location>
        <begin position="1"/>
        <end position="15"/>
    </location>
</feature>
<protein>
    <submittedName>
        <fullName evidence="2">Unnamed protein product</fullName>
    </submittedName>
</protein>
<dbReference type="AlphaFoldDB" id="A0A9W6UED1"/>
<feature type="region of interest" description="Disordered" evidence="1">
    <location>
        <begin position="69"/>
        <end position="95"/>
    </location>
</feature>
<dbReference type="Proteomes" id="UP001165121">
    <property type="component" value="Unassembled WGS sequence"/>
</dbReference>
<proteinExistence type="predicted"/>
<evidence type="ECO:0000313" key="2">
    <source>
        <dbReference type="EMBL" id="GMF31635.1"/>
    </source>
</evidence>
<dbReference type="OrthoDB" id="117285at2759"/>
<feature type="region of interest" description="Disordered" evidence="1">
    <location>
        <begin position="1"/>
        <end position="23"/>
    </location>
</feature>
<reference evidence="2" key="1">
    <citation type="submission" date="2023-04" db="EMBL/GenBank/DDBJ databases">
        <title>Phytophthora fragariaefolia NBRC 109709.</title>
        <authorList>
            <person name="Ichikawa N."/>
            <person name="Sato H."/>
            <person name="Tonouchi N."/>
        </authorList>
    </citation>
    <scope>NUCLEOTIDE SEQUENCE</scope>
    <source>
        <strain evidence="2">NBRC 109709</strain>
    </source>
</reference>
<dbReference type="EMBL" id="BSXT01000642">
    <property type="protein sequence ID" value="GMF31635.1"/>
    <property type="molecule type" value="Genomic_DNA"/>
</dbReference>
<name>A0A9W6UED1_9STRA</name>
<evidence type="ECO:0000256" key="1">
    <source>
        <dbReference type="SAM" id="MobiDB-lite"/>
    </source>
</evidence>
<comment type="caution">
    <text evidence="2">The sequence shown here is derived from an EMBL/GenBank/DDBJ whole genome shotgun (WGS) entry which is preliminary data.</text>
</comment>
<organism evidence="2 3">
    <name type="scientific">Phytophthora fragariaefolia</name>
    <dbReference type="NCBI Taxonomy" id="1490495"/>
    <lineage>
        <taxon>Eukaryota</taxon>
        <taxon>Sar</taxon>
        <taxon>Stramenopiles</taxon>
        <taxon>Oomycota</taxon>
        <taxon>Peronosporomycetes</taxon>
        <taxon>Peronosporales</taxon>
        <taxon>Peronosporaceae</taxon>
        <taxon>Phytophthora</taxon>
    </lineage>
</organism>
<sequence>MDPALHAAAHTTPTLQRPFKLGSPPTETGLVPIGLPQLAVPAIEAECIFAFVGKCEWPNDGDDISVNTTETEQERGTCLGGGERNKETQEEVKGEGPDNWILSARQEEEPRRELAKEVQLLPGERLGWWSEQKFDRRVRMRTLRHFGEICEKIAFAGVLGHGRCMEVQGITKGKTTTTRRASVKITLGWERVYVFELWIMDHNAGVDVVLGMDFMIPAGVRLDLFQANAKLPDEVMIPLIKTMSMLDEPEVPQTEEGPTESTAIPGREWQEFKLRRNKPPMTTHELWIRRTEKLIPSVTKFHKGRPTRVRLTNLTDKLVLRPTHLATDRNPPQASEIRAT</sequence>
<keyword evidence="3" id="KW-1185">Reference proteome</keyword>
<gene>
    <name evidence="2" type="ORF">Pfra01_000731600</name>
</gene>
<dbReference type="InterPro" id="IPR021109">
    <property type="entry name" value="Peptidase_aspartic_dom_sf"/>
</dbReference>
<dbReference type="Gene3D" id="2.40.70.10">
    <property type="entry name" value="Acid Proteases"/>
    <property type="match status" value="1"/>
</dbReference>
<evidence type="ECO:0000313" key="3">
    <source>
        <dbReference type="Proteomes" id="UP001165121"/>
    </source>
</evidence>
<feature type="compositionally biased region" description="Basic and acidic residues" evidence="1">
    <location>
        <begin position="83"/>
        <end position="95"/>
    </location>
</feature>